<dbReference type="InterPro" id="IPR015955">
    <property type="entry name" value="Lactate_DH/Glyco_Ohase_4_C"/>
</dbReference>
<dbReference type="InterPro" id="IPR022383">
    <property type="entry name" value="Lactate/malate_DH_C"/>
</dbReference>
<dbReference type="GO" id="GO:0006099">
    <property type="term" value="P:tricarboxylic acid cycle"/>
    <property type="evidence" value="ECO:0007669"/>
    <property type="project" value="UniProtKB-UniRule"/>
</dbReference>
<evidence type="ECO:0000256" key="4">
    <source>
        <dbReference type="ARBA" id="ARBA00022532"/>
    </source>
</evidence>
<evidence type="ECO:0000313" key="16">
    <source>
        <dbReference type="Proteomes" id="UP000250079"/>
    </source>
</evidence>
<dbReference type="NCBIfam" id="TIGR01759">
    <property type="entry name" value="MalateDH-SF1"/>
    <property type="match status" value="1"/>
</dbReference>
<dbReference type="CDD" id="cd01338">
    <property type="entry name" value="MDH_chloroplast-like"/>
    <property type="match status" value="1"/>
</dbReference>
<dbReference type="HAMAP" id="MF_01517">
    <property type="entry name" value="Malate_dehydrog_2"/>
    <property type="match status" value="1"/>
</dbReference>
<dbReference type="SUPFAM" id="SSF51735">
    <property type="entry name" value="NAD(P)-binding Rossmann-fold domains"/>
    <property type="match status" value="1"/>
</dbReference>
<dbReference type="Proteomes" id="UP000250079">
    <property type="component" value="Chromosome"/>
</dbReference>
<reference evidence="15 16" key="1">
    <citation type="submission" date="2016-12" db="EMBL/GenBank/DDBJ databases">
        <authorList>
            <person name="Song W.-J."/>
            <person name="Kurnit D.M."/>
        </authorList>
    </citation>
    <scope>NUCLEOTIDE SEQUENCE [LARGE SCALE GENOMIC DNA]</scope>
    <source>
        <strain evidence="15 16">IMCC3135</strain>
    </source>
</reference>
<dbReference type="OrthoDB" id="9802969at2"/>
<feature type="binding site" evidence="8 10">
    <location>
        <position position="98"/>
    </location>
    <ligand>
        <name>substrate</name>
    </ligand>
</feature>
<evidence type="ECO:0000256" key="12">
    <source>
        <dbReference type="RuleBase" id="RU000422"/>
    </source>
</evidence>
<comment type="similarity">
    <text evidence="2 8">Belongs to the LDH/MDH superfamily. MDH type 2 family.</text>
</comment>
<evidence type="ECO:0000256" key="1">
    <source>
        <dbReference type="ARBA" id="ARBA00003966"/>
    </source>
</evidence>
<dbReference type="Pfam" id="PF00056">
    <property type="entry name" value="Ldh_1_N"/>
    <property type="match status" value="1"/>
</dbReference>
<gene>
    <name evidence="15" type="primary">mdh_1</name>
    <name evidence="8" type="synonym">mdh</name>
    <name evidence="15" type="ORF">IMCC3135_24095</name>
</gene>
<dbReference type="InterPro" id="IPR036291">
    <property type="entry name" value="NAD(P)-bd_dom_sf"/>
</dbReference>
<dbReference type="PANTHER" id="PTHR23382">
    <property type="entry name" value="MALATE DEHYDROGENASE"/>
    <property type="match status" value="1"/>
</dbReference>
<feature type="domain" description="Lactate/malate dehydrogenase N-terminal" evidence="13">
    <location>
        <begin position="6"/>
        <end position="152"/>
    </location>
</feature>
<dbReference type="Gene3D" id="3.40.50.720">
    <property type="entry name" value="NAD(P)-binding Rossmann-like Domain"/>
    <property type="match status" value="1"/>
</dbReference>
<dbReference type="InterPro" id="IPR001252">
    <property type="entry name" value="Malate_DH_AS"/>
</dbReference>
<evidence type="ECO:0000256" key="6">
    <source>
        <dbReference type="ARBA" id="ARBA00023027"/>
    </source>
</evidence>
<evidence type="ECO:0000256" key="8">
    <source>
        <dbReference type="HAMAP-Rule" id="MF_01517"/>
    </source>
</evidence>
<dbReference type="SUPFAM" id="SSF56327">
    <property type="entry name" value="LDH C-terminal domain-like"/>
    <property type="match status" value="1"/>
</dbReference>
<dbReference type="FunFam" id="3.90.110.10:FF:000002">
    <property type="entry name" value="Malate dehydrogenase"/>
    <property type="match status" value="1"/>
</dbReference>
<dbReference type="PIRSF" id="PIRSF000102">
    <property type="entry name" value="Lac_mal_DH"/>
    <property type="match status" value="1"/>
</dbReference>
<feature type="active site" description="Proton acceptor" evidence="8 9">
    <location>
        <position position="187"/>
    </location>
</feature>
<keyword evidence="4 8" id="KW-0816">Tricarboxylic acid cycle</keyword>
<dbReference type="FunFam" id="3.40.50.720:FF:000010">
    <property type="entry name" value="Malate dehydrogenase"/>
    <property type="match status" value="1"/>
</dbReference>
<comment type="caution">
    <text evidence="8">Lacks conserved residue(s) required for the propagation of feature annotation.</text>
</comment>
<dbReference type="KEGG" id="gai:IMCC3135_24095"/>
<proteinExistence type="inferred from homology"/>
<dbReference type="NCBIfam" id="NF003916">
    <property type="entry name" value="PRK05442.1"/>
    <property type="match status" value="1"/>
</dbReference>
<evidence type="ECO:0000259" key="14">
    <source>
        <dbReference type="Pfam" id="PF02866"/>
    </source>
</evidence>
<evidence type="ECO:0000259" key="13">
    <source>
        <dbReference type="Pfam" id="PF00056"/>
    </source>
</evidence>
<evidence type="ECO:0000256" key="5">
    <source>
        <dbReference type="ARBA" id="ARBA00023002"/>
    </source>
</evidence>
<dbReference type="InterPro" id="IPR001557">
    <property type="entry name" value="L-lactate/malate_DH"/>
</dbReference>
<feature type="binding site" evidence="8 10">
    <location>
        <position position="92"/>
    </location>
    <ligand>
        <name>substrate</name>
    </ligand>
</feature>
<evidence type="ECO:0000256" key="10">
    <source>
        <dbReference type="PIRSR" id="PIRSR000102-2"/>
    </source>
</evidence>
<feature type="domain" description="Lactate/malate dehydrogenase C-terminal" evidence="14">
    <location>
        <begin position="156"/>
        <end position="322"/>
    </location>
</feature>
<feature type="binding site" evidence="8 10">
    <location>
        <position position="162"/>
    </location>
    <ligand>
        <name>substrate</name>
    </ligand>
</feature>
<comment type="catalytic activity">
    <reaction evidence="7 8 12">
        <text>(S)-malate + NAD(+) = oxaloacetate + NADH + H(+)</text>
        <dbReference type="Rhea" id="RHEA:21432"/>
        <dbReference type="ChEBI" id="CHEBI:15378"/>
        <dbReference type="ChEBI" id="CHEBI:15589"/>
        <dbReference type="ChEBI" id="CHEBI:16452"/>
        <dbReference type="ChEBI" id="CHEBI:57540"/>
        <dbReference type="ChEBI" id="CHEBI:57945"/>
        <dbReference type="EC" id="1.1.1.37"/>
    </reaction>
</comment>
<dbReference type="GO" id="GO:0006108">
    <property type="term" value="P:malate metabolic process"/>
    <property type="evidence" value="ECO:0007669"/>
    <property type="project" value="InterPro"/>
</dbReference>
<organism evidence="15 16">
    <name type="scientific">Granulosicoccus antarcticus IMCC3135</name>
    <dbReference type="NCBI Taxonomy" id="1192854"/>
    <lineage>
        <taxon>Bacteria</taxon>
        <taxon>Pseudomonadati</taxon>
        <taxon>Pseudomonadota</taxon>
        <taxon>Gammaproteobacteria</taxon>
        <taxon>Chromatiales</taxon>
        <taxon>Granulosicoccaceae</taxon>
        <taxon>Granulosicoccus</taxon>
    </lineage>
</organism>
<evidence type="ECO:0000256" key="2">
    <source>
        <dbReference type="ARBA" id="ARBA00009613"/>
    </source>
</evidence>
<dbReference type="AlphaFoldDB" id="A0A2Z2NYQ6"/>
<protein>
    <recommendedName>
        <fullName evidence="3 8">Malate dehydrogenase</fullName>
        <ecNumber evidence="3 8">1.1.1.37</ecNumber>
    </recommendedName>
</protein>
<dbReference type="InterPro" id="IPR010945">
    <property type="entry name" value="Malate_DH_type2"/>
</dbReference>
<evidence type="ECO:0000256" key="9">
    <source>
        <dbReference type="PIRSR" id="PIRSR000102-1"/>
    </source>
</evidence>
<feature type="binding site" evidence="8 11">
    <location>
        <position position="105"/>
    </location>
    <ligand>
        <name>NAD(+)</name>
        <dbReference type="ChEBI" id="CHEBI:57540"/>
    </ligand>
</feature>
<dbReference type="Pfam" id="PF02866">
    <property type="entry name" value="Ldh_1_C"/>
    <property type="match status" value="1"/>
</dbReference>
<feature type="binding site" evidence="8 11">
    <location>
        <begin position="129"/>
        <end position="131"/>
    </location>
    <ligand>
        <name>NAD(+)</name>
        <dbReference type="ChEBI" id="CHEBI:57540"/>
    </ligand>
</feature>
<keyword evidence="16" id="KW-1185">Reference proteome</keyword>
<dbReference type="RefSeq" id="WP_088919861.1">
    <property type="nucleotide sequence ID" value="NZ_CP018632.1"/>
</dbReference>
<keyword evidence="5 8" id="KW-0560">Oxidoreductase</keyword>
<dbReference type="EMBL" id="CP018632">
    <property type="protein sequence ID" value="ASJ74888.1"/>
    <property type="molecule type" value="Genomic_DNA"/>
</dbReference>
<evidence type="ECO:0000256" key="11">
    <source>
        <dbReference type="PIRSR" id="PIRSR000102-3"/>
    </source>
</evidence>
<dbReference type="Gene3D" id="3.90.110.10">
    <property type="entry name" value="Lactate dehydrogenase/glycoside hydrolase, family 4, C-terminal"/>
    <property type="match status" value="1"/>
</dbReference>
<feature type="binding site" evidence="8 10">
    <location>
        <position position="131"/>
    </location>
    <ligand>
        <name>substrate</name>
    </ligand>
</feature>
<sequence>MSQPKRIAITGAAGQICYSMLFRIAAGDIYGPDQPVSLHLLEITPALGMLEAVKMELDDCAFPLLNDVIVTDDPRVALDKVDAALFVGAKPRGPGMERSDLITDNGKIFSSLGAILNEVGSPDCKVCVVGNPANTNAYILKANAPNINPRNITALTRLDHNRAISQLAGKTGSTVADINRMVIWGNHSTTQVPDISYATVNGKAASDMVDKAWAQEEFIPTVAKRGAAVINARGSSSAASAANGVIDHMATWIQGTPAGDWTSMAVLSDGSYGIDEGLIYSFPVECKDGEYTIVSDLDVSDFIREKMLASQQELREERDTVADLLPG</sequence>
<evidence type="ECO:0000256" key="3">
    <source>
        <dbReference type="ARBA" id="ARBA00012995"/>
    </source>
</evidence>
<dbReference type="GO" id="GO:0030060">
    <property type="term" value="F:L-malate dehydrogenase (NAD+) activity"/>
    <property type="evidence" value="ECO:0007669"/>
    <property type="project" value="UniProtKB-UniRule"/>
</dbReference>
<dbReference type="InterPro" id="IPR001236">
    <property type="entry name" value="Lactate/malate_DH_N"/>
</dbReference>
<evidence type="ECO:0000256" key="7">
    <source>
        <dbReference type="ARBA" id="ARBA00048313"/>
    </source>
</evidence>
<dbReference type="PROSITE" id="PS00068">
    <property type="entry name" value="MDH"/>
    <property type="match status" value="1"/>
</dbReference>
<accession>A0A2Z2NYQ6</accession>
<feature type="binding site" evidence="8">
    <location>
        <begin position="11"/>
        <end position="17"/>
    </location>
    <ligand>
        <name>NAD(+)</name>
        <dbReference type="ChEBI" id="CHEBI:57540"/>
    </ligand>
</feature>
<evidence type="ECO:0000313" key="15">
    <source>
        <dbReference type="EMBL" id="ASJ74888.1"/>
    </source>
</evidence>
<dbReference type="EC" id="1.1.1.37" evidence="3 8"/>
<comment type="function">
    <text evidence="1 8">Catalyzes the reversible oxidation of malate to oxaloacetate.</text>
</comment>
<name>A0A2Z2NYQ6_9GAMM</name>
<keyword evidence="6 8" id="KW-0520">NAD</keyword>